<dbReference type="EMBL" id="OP819285">
    <property type="protein sequence ID" value="WBF78439.1"/>
    <property type="molecule type" value="Genomic_DNA"/>
</dbReference>
<protein>
    <submittedName>
        <fullName evidence="1">Uncharacterized protein</fullName>
    </submittedName>
</protein>
<organism evidence="1 2">
    <name type="scientific">Cronobacter phage EspYZU13</name>
    <dbReference type="NCBI Taxonomy" id="3003790"/>
    <lineage>
        <taxon>Viruses</taxon>
        <taxon>Duplodnaviria</taxon>
        <taxon>Heunggongvirae</taxon>
        <taxon>Uroviricota</taxon>
        <taxon>Caudoviricetes</taxon>
        <taxon>Autographivirales</taxon>
        <taxon>Autonotataviridae</taxon>
        <taxon>Melnykvirinae</taxon>
        <taxon>Cronosvirus</taxon>
        <taxon>Cronosvirus EspYZU13</taxon>
    </lineage>
</organism>
<proteinExistence type="predicted"/>
<keyword evidence="2" id="KW-1185">Reference proteome</keyword>
<evidence type="ECO:0000313" key="2">
    <source>
        <dbReference type="Proteomes" id="UP001211143"/>
    </source>
</evidence>
<name>A0AAE9W0C8_9CAUD</name>
<reference evidence="1" key="1">
    <citation type="submission" date="2022-11" db="EMBL/GenBank/DDBJ databases">
        <authorList>
            <person name="Yang Z.-Q."/>
            <person name="Zhang Y.-S."/>
        </authorList>
    </citation>
    <scope>NUCLEOTIDE SEQUENCE</scope>
</reference>
<evidence type="ECO:0000313" key="1">
    <source>
        <dbReference type="EMBL" id="WBF78439.1"/>
    </source>
</evidence>
<accession>A0AAE9W0C8</accession>
<sequence length="178" mass="20019">MTIKYITFKTAAEMNTAIDKVVTDAKTLQARIQVVAWGILCHAVKHGDWTATQRLVDELPEGIRRKMLVEWFVKAGMQVSEKDAMFTGFDAEFCKKNADAIKARMWWEGKPERVFEGFDINAEIERLLKKAQKAMKQDGELTAEQKAAEGYKGVNVTPEHIKALQALKANPQAVAVTH</sequence>
<dbReference type="Proteomes" id="UP001211143">
    <property type="component" value="Segment"/>
</dbReference>